<dbReference type="HAMAP" id="MF_01871">
    <property type="entry name" value="DabA"/>
    <property type="match status" value="1"/>
</dbReference>
<proteinExistence type="inferred from homology"/>
<dbReference type="OrthoDB" id="9805101at2"/>
<feature type="binding site" evidence="6">
    <location>
        <position position="518"/>
    </location>
    <ligand>
        <name>Zn(2+)</name>
        <dbReference type="ChEBI" id="CHEBI:29105"/>
    </ligand>
</feature>
<sequence length="832" mass="95141">MHQNPLFDEHEVLHDLKHYLPAQAPLKDFIHHNTLHAFQKLKFEKAIRSATEIFGYKVGLTLDEYRAAYASERIREDVLEMIITQRHGVSAVAAWKEKALIKAYENNTSPRIGQLRANWKREYRMDLDSLVQPVLFRTLCSYLDQGISIWDFPISHKTFLSALREMERNSLASFFHRSRAREVFLKTSCEIADLLKVLVGDESLYTQYLYDQQFGHQGWSGMVSQIEDQPQTLLDHRQISLHDLIVLELLMEIDALDTHFGVANWTPLATKIKSPPIGLFAPVPNTEYNEVLNILQEAYEWSYYDEVLEGIQFPKHPKPASDHKSFQAMFCIDDRECSLRRYLEKFDPACETFGTPGFFGVEFYYQPEDGKFYTKLCPAPVTPKYLIKEVGSKKSKREKDVHFSKHSHNFYSGWLISQTLGFWSALRLFINIFRPSMSPATASSFKHMDKMSRLTIENKGLDHRENDLQIGFTIEEMTNRLEGLLKSIGLVKDFAPLVYVVGHGSSSINNPHYAAYDCGACSGRAGSVNARVICAMANHPEVRKALAGRGIAIPETTQFVGGIHDTTRDEIMFFDEESLSRMNAEEHSKHEVVFANALDYNAKERSRRFESIPTTQSPMKIHERVRIRSVSLFEPRPELNHATNALCVIGRRSLTKDVFLDRRSFLNSYDYQIDPQGDILHNVMKPVGPVCGGINLEYFFSRTDNQKMGAGTKLPHNVMGLFGVANGIDGDLRPGLPSQMIEVHDPIRLMVIVEQFPELLLDVIQRSPEVYEWFINAWVYLAAVNPETREIAVFKEGKFAVYKPLLSKVDVVPDVTTMIETHHDNLPVYSLT</sequence>
<evidence type="ECO:0000256" key="6">
    <source>
        <dbReference type="HAMAP-Rule" id="MF_01871"/>
    </source>
</evidence>
<dbReference type="GO" id="GO:0005886">
    <property type="term" value="C:plasma membrane"/>
    <property type="evidence" value="ECO:0007669"/>
    <property type="project" value="UniProtKB-SubCell"/>
</dbReference>
<evidence type="ECO:0000313" key="7">
    <source>
        <dbReference type="EMBL" id="SHG62089.1"/>
    </source>
</evidence>
<dbReference type="EMBL" id="FQWQ01000001">
    <property type="protein sequence ID" value="SHG62089.1"/>
    <property type="molecule type" value="Genomic_DNA"/>
</dbReference>
<protein>
    <recommendedName>
        <fullName evidence="6">Probable inorganic carbon transporter subunit DabA</fullName>
    </recommendedName>
</protein>
<organism evidence="7 8">
    <name type="scientific">Chryseolinea serpens</name>
    <dbReference type="NCBI Taxonomy" id="947013"/>
    <lineage>
        <taxon>Bacteria</taxon>
        <taxon>Pseudomonadati</taxon>
        <taxon>Bacteroidota</taxon>
        <taxon>Cytophagia</taxon>
        <taxon>Cytophagales</taxon>
        <taxon>Fulvivirgaceae</taxon>
        <taxon>Chryseolinea</taxon>
    </lineage>
</organism>
<dbReference type="InterPro" id="IPR018752">
    <property type="entry name" value="DabA"/>
</dbReference>
<comment type="function">
    <text evidence="6">Part of an energy-coupled inorganic carbon pump.</text>
</comment>
<evidence type="ECO:0000256" key="4">
    <source>
        <dbReference type="ARBA" id="ARBA00022833"/>
    </source>
</evidence>
<dbReference type="Pfam" id="PF10070">
    <property type="entry name" value="DabA"/>
    <property type="match status" value="1"/>
</dbReference>
<keyword evidence="2 6" id="KW-1003">Cell membrane</keyword>
<evidence type="ECO:0000313" key="8">
    <source>
        <dbReference type="Proteomes" id="UP000184212"/>
    </source>
</evidence>
<feature type="binding site" evidence="6">
    <location>
        <position position="503"/>
    </location>
    <ligand>
        <name>Zn(2+)</name>
        <dbReference type="ChEBI" id="CHEBI:29105"/>
    </ligand>
</feature>
<comment type="subcellular location">
    <subcellularLocation>
        <location evidence="6">Cell membrane</location>
        <topology evidence="6">Peripheral membrane protein</topology>
    </subcellularLocation>
</comment>
<gene>
    <name evidence="6" type="primary">dabA</name>
    <name evidence="7" type="ORF">SAMN04488109_1111</name>
</gene>
<dbReference type="GO" id="GO:0008270">
    <property type="term" value="F:zinc ion binding"/>
    <property type="evidence" value="ECO:0007669"/>
    <property type="project" value="UniProtKB-UniRule"/>
</dbReference>
<comment type="cofactor">
    <cofactor evidence="6">
        <name>Zn(2+)</name>
        <dbReference type="ChEBI" id="CHEBI:29105"/>
    </cofactor>
</comment>
<feature type="binding site" evidence="6">
    <location>
        <position position="331"/>
    </location>
    <ligand>
        <name>Zn(2+)</name>
        <dbReference type="ChEBI" id="CHEBI:29105"/>
    </ligand>
</feature>
<keyword evidence="5 6" id="KW-0472">Membrane</keyword>
<reference evidence="7 8" key="1">
    <citation type="submission" date="2016-11" db="EMBL/GenBank/DDBJ databases">
        <authorList>
            <person name="Jaros S."/>
            <person name="Januszkiewicz K."/>
            <person name="Wedrychowicz H."/>
        </authorList>
    </citation>
    <scope>NUCLEOTIDE SEQUENCE [LARGE SCALE GENOMIC DNA]</scope>
    <source>
        <strain evidence="7 8">DSM 24574</strain>
    </source>
</reference>
<keyword evidence="8" id="KW-1185">Reference proteome</keyword>
<keyword evidence="3 6" id="KW-0479">Metal-binding</keyword>
<name>A0A1M5LBJ3_9BACT</name>
<evidence type="ECO:0000256" key="1">
    <source>
        <dbReference type="ARBA" id="ARBA00022448"/>
    </source>
</evidence>
<evidence type="ECO:0000256" key="2">
    <source>
        <dbReference type="ARBA" id="ARBA00022475"/>
    </source>
</evidence>
<keyword evidence="1 6" id="KW-0813">Transport</keyword>
<accession>A0A1M5LBJ3</accession>
<dbReference type="Proteomes" id="UP000184212">
    <property type="component" value="Unassembled WGS sequence"/>
</dbReference>
<dbReference type="RefSeq" id="WP_073131805.1">
    <property type="nucleotide sequence ID" value="NZ_FQWQ01000001.1"/>
</dbReference>
<dbReference type="STRING" id="947013.SAMN04488109_1111"/>
<evidence type="ECO:0000256" key="3">
    <source>
        <dbReference type="ARBA" id="ARBA00022723"/>
    </source>
</evidence>
<comment type="subunit">
    <text evidence="6">Forms a complex with DabB.</text>
</comment>
<dbReference type="PANTHER" id="PTHR38344:SF1">
    <property type="entry name" value="INORGANIC CARBON TRANSPORTER SUBUNIT DABA-RELATED"/>
    <property type="match status" value="1"/>
</dbReference>
<dbReference type="AlphaFoldDB" id="A0A1M5LBJ3"/>
<dbReference type="PANTHER" id="PTHR38344">
    <property type="entry name" value="UPF0753 PROTEIN AQ_863"/>
    <property type="match status" value="1"/>
</dbReference>
<evidence type="ECO:0000256" key="5">
    <source>
        <dbReference type="ARBA" id="ARBA00023136"/>
    </source>
</evidence>
<feature type="binding site" evidence="6">
    <location>
        <position position="333"/>
    </location>
    <ligand>
        <name>Zn(2+)</name>
        <dbReference type="ChEBI" id="CHEBI:29105"/>
    </ligand>
</feature>
<keyword evidence="4 6" id="KW-0862">Zinc</keyword>
<comment type="similarity">
    <text evidence="6">Belongs to the inorganic carbon transporter (TC 9.A.2) DabA family.</text>
</comment>